<dbReference type="InterPro" id="IPR007251">
    <property type="entry name" value="Iron_permease_Fet4"/>
</dbReference>
<evidence type="ECO:0000313" key="2">
    <source>
        <dbReference type="EMBL" id="NYI75976.1"/>
    </source>
</evidence>
<proteinExistence type="predicted"/>
<evidence type="ECO:0000313" key="3">
    <source>
        <dbReference type="Proteomes" id="UP000564496"/>
    </source>
</evidence>
<keyword evidence="1" id="KW-0812">Transmembrane</keyword>
<reference evidence="2 3" key="1">
    <citation type="submission" date="2020-07" db="EMBL/GenBank/DDBJ databases">
        <title>Sequencing the genomes of 1000 actinobacteria strains.</title>
        <authorList>
            <person name="Klenk H.-P."/>
        </authorList>
    </citation>
    <scope>NUCLEOTIDE SEQUENCE [LARGE SCALE GENOMIC DNA]</scope>
    <source>
        <strain evidence="2 3">DSM 26487</strain>
    </source>
</reference>
<dbReference type="AlphaFoldDB" id="A0A7Z0DIL8"/>
<dbReference type="GO" id="GO:0055085">
    <property type="term" value="P:transmembrane transport"/>
    <property type="evidence" value="ECO:0007669"/>
    <property type="project" value="InterPro"/>
</dbReference>
<dbReference type="EMBL" id="JACBZR010000001">
    <property type="protein sequence ID" value="NYI75976.1"/>
    <property type="molecule type" value="Genomic_DNA"/>
</dbReference>
<feature type="transmembrane region" description="Helical" evidence="1">
    <location>
        <begin position="36"/>
        <end position="54"/>
    </location>
</feature>
<gene>
    <name evidence="2" type="ORF">BJ988_000624</name>
</gene>
<keyword evidence="1" id="KW-0472">Membrane</keyword>
<feature type="transmembrane region" description="Helical" evidence="1">
    <location>
        <begin position="60"/>
        <end position="79"/>
    </location>
</feature>
<keyword evidence="3" id="KW-1185">Reference proteome</keyword>
<accession>A0A7Z0DIL8</accession>
<dbReference type="Pfam" id="PF04120">
    <property type="entry name" value="Iron_permease"/>
    <property type="match status" value="1"/>
</dbReference>
<comment type="caution">
    <text evidence="2">The sequence shown here is derived from an EMBL/GenBank/DDBJ whole genome shotgun (WGS) entry which is preliminary data.</text>
</comment>
<keyword evidence="1" id="KW-1133">Transmembrane helix</keyword>
<dbReference type="RefSeq" id="WP_179656661.1">
    <property type="nucleotide sequence ID" value="NZ_JACBZR010000001.1"/>
</dbReference>
<organism evidence="2 3">
    <name type="scientific">Nocardioides panzhihuensis</name>
    <dbReference type="NCBI Taxonomy" id="860243"/>
    <lineage>
        <taxon>Bacteria</taxon>
        <taxon>Bacillati</taxon>
        <taxon>Actinomycetota</taxon>
        <taxon>Actinomycetes</taxon>
        <taxon>Propionibacteriales</taxon>
        <taxon>Nocardioidaceae</taxon>
        <taxon>Nocardioides</taxon>
    </lineage>
</organism>
<evidence type="ECO:0000256" key="1">
    <source>
        <dbReference type="SAM" id="Phobius"/>
    </source>
</evidence>
<protein>
    <submittedName>
        <fullName evidence="2">Low affinity Fe/Cu permease</fullName>
    </submittedName>
</protein>
<dbReference type="Proteomes" id="UP000564496">
    <property type="component" value="Unassembled WGS sequence"/>
</dbReference>
<sequence length="132" mass="14725">MTVENSARKSRQRGDGRNAFERFVEVVTSVVSHAPFFYVIVGALLLWAVSFPFWSSSTKWELAVHTGSSVLSLLLLVLLQNAGRRSEQAAHEKLNVIATALSDLMESRARDDEDLADSVRTLRQAVGLEERH</sequence>
<name>A0A7Z0DIL8_9ACTN</name>